<dbReference type="EnsemblPlants" id="PGSC0003DMT400082026">
    <property type="protein sequence ID" value="PGSC0003DMT400082026"/>
    <property type="gene ID" value="PGSC0003DMG400032208"/>
</dbReference>
<dbReference type="OrthoDB" id="288590at2759"/>
<accession>M1D5H8</accession>
<sequence length="57" mass="6482">MLFMCRCCGFIQAWTNNSLTSAEHRVVPTGDKDRLSIQLFSIPHPDYTVKDPKRISG</sequence>
<dbReference type="SUPFAM" id="SSF51197">
    <property type="entry name" value="Clavaminate synthase-like"/>
    <property type="match status" value="1"/>
</dbReference>
<evidence type="ECO:0000313" key="2">
    <source>
        <dbReference type="Proteomes" id="UP000011115"/>
    </source>
</evidence>
<proteinExistence type="predicted"/>
<keyword evidence="2" id="KW-1185">Reference proteome</keyword>
<dbReference type="HOGENOM" id="CLU_3000167_0_0_1"/>
<organism evidence="1 2">
    <name type="scientific">Solanum tuberosum</name>
    <name type="common">Potato</name>
    <dbReference type="NCBI Taxonomy" id="4113"/>
    <lineage>
        <taxon>Eukaryota</taxon>
        <taxon>Viridiplantae</taxon>
        <taxon>Streptophyta</taxon>
        <taxon>Embryophyta</taxon>
        <taxon>Tracheophyta</taxon>
        <taxon>Spermatophyta</taxon>
        <taxon>Magnoliopsida</taxon>
        <taxon>eudicotyledons</taxon>
        <taxon>Gunneridae</taxon>
        <taxon>Pentapetalae</taxon>
        <taxon>asterids</taxon>
        <taxon>lamiids</taxon>
        <taxon>Solanales</taxon>
        <taxon>Solanaceae</taxon>
        <taxon>Solanoideae</taxon>
        <taxon>Solaneae</taxon>
        <taxon>Solanum</taxon>
    </lineage>
</organism>
<evidence type="ECO:0000313" key="1">
    <source>
        <dbReference type="EnsemblPlants" id="PGSC0003DMT400082026"/>
    </source>
</evidence>
<protein>
    <submittedName>
        <fullName evidence="1">Oxidoreductase, 2OG-Fe(II) oxygenase family protein</fullName>
    </submittedName>
</protein>
<reference evidence="2" key="1">
    <citation type="journal article" date="2011" name="Nature">
        <title>Genome sequence and analysis of the tuber crop potato.</title>
        <authorList>
            <consortium name="The Potato Genome Sequencing Consortium"/>
        </authorList>
    </citation>
    <scope>NUCLEOTIDE SEQUENCE [LARGE SCALE GENOMIC DNA]</scope>
    <source>
        <strain evidence="2">cv. DM1-3 516 R44</strain>
    </source>
</reference>
<dbReference type="Gene3D" id="2.60.120.330">
    <property type="entry name" value="B-lactam Antibiotic, Isopenicillin N Synthase, Chain"/>
    <property type="match status" value="1"/>
</dbReference>
<dbReference type="InterPro" id="IPR027443">
    <property type="entry name" value="IPNS-like_sf"/>
</dbReference>
<dbReference type="Gramene" id="PGSC0003DMT400082026">
    <property type="protein sequence ID" value="PGSC0003DMT400082026"/>
    <property type="gene ID" value="PGSC0003DMG400032208"/>
</dbReference>
<dbReference type="AlphaFoldDB" id="M1D5H8"/>
<dbReference type="Proteomes" id="UP000011115">
    <property type="component" value="Unassembled WGS sequence"/>
</dbReference>
<dbReference type="ExpressionAtlas" id="M1D5H8">
    <property type="expression patterns" value="baseline and differential"/>
</dbReference>
<reference evidence="1" key="2">
    <citation type="submission" date="2015-06" db="UniProtKB">
        <authorList>
            <consortium name="EnsemblPlants"/>
        </authorList>
    </citation>
    <scope>IDENTIFICATION</scope>
    <source>
        <strain evidence="1">DM1-3 516 R44</strain>
    </source>
</reference>
<name>M1D5H8_SOLTU</name>
<gene>
    <name evidence="1" type="primary">LOC102597329</name>
</gene>